<proteinExistence type="predicted"/>
<accession>W4FYV1</accession>
<evidence type="ECO:0000256" key="1">
    <source>
        <dbReference type="SAM" id="MobiDB-lite"/>
    </source>
</evidence>
<feature type="compositionally biased region" description="Polar residues" evidence="1">
    <location>
        <begin position="43"/>
        <end position="60"/>
    </location>
</feature>
<dbReference type="VEuPathDB" id="FungiDB:H257_12398"/>
<dbReference type="RefSeq" id="XP_009837878.1">
    <property type="nucleotide sequence ID" value="XM_009839576.1"/>
</dbReference>
<evidence type="ECO:0000313" key="2">
    <source>
        <dbReference type="EMBL" id="ETV72650.1"/>
    </source>
</evidence>
<dbReference type="EMBL" id="KI913153">
    <property type="protein sequence ID" value="ETV72650.1"/>
    <property type="molecule type" value="Genomic_DNA"/>
</dbReference>
<sequence>MASTAFTRKKAAIAPNETKDVSNWNAWTTPTTSLSTPALCHTTFTNRSNPTNQKRLQYNEKSAAKARCG</sequence>
<protein>
    <submittedName>
        <fullName evidence="2">Uncharacterized protein</fullName>
    </submittedName>
</protein>
<reference evidence="2" key="1">
    <citation type="submission" date="2013-12" db="EMBL/GenBank/DDBJ databases">
        <title>The Genome Sequence of Aphanomyces astaci APO3.</title>
        <authorList>
            <consortium name="The Broad Institute Genomics Platform"/>
            <person name="Russ C."/>
            <person name="Tyler B."/>
            <person name="van West P."/>
            <person name="Dieguez-Uribeondo J."/>
            <person name="Young S.K."/>
            <person name="Zeng Q."/>
            <person name="Gargeya S."/>
            <person name="Fitzgerald M."/>
            <person name="Abouelleil A."/>
            <person name="Alvarado L."/>
            <person name="Chapman S.B."/>
            <person name="Gainer-Dewar J."/>
            <person name="Goldberg J."/>
            <person name="Griggs A."/>
            <person name="Gujja S."/>
            <person name="Hansen M."/>
            <person name="Howarth C."/>
            <person name="Imamovic A."/>
            <person name="Ireland A."/>
            <person name="Larimer J."/>
            <person name="McCowan C."/>
            <person name="Murphy C."/>
            <person name="Pearson M."/>
            <person name="Poon T.W."/>
            <person name="Priest M."/>
            <person name="Roberts A."/>
            <person name="Saif S."/>
            <person name="Shea T."/>
            <person name="Sykes S."/>
            <person name="Wortman J."/>
            <person name="Nusbaum C."/>
            <person name="Birren B."/>
        </authorList>
    </citation>
    <scope>NUCLEOTIDE SEQUENCE [LARGE SCALE GENOMIC DNA]</scope>
    <source>
        <strain evidence="2">APO3</strain>
    </source>
</reference>
<organism evidence="2">
    <name type="scientific">Aphanomyces astaci</name>
    <name type="common">Crayfish plague agent</name>
    <dbReference type="NCBI Taxonomy" id="112090"/>
    <lineage>
        <taxon>Eukaryota</taxon>
        <taxon>Sar</taxon>
        <taxon>Stramenopiles</taxon>
        <taxon>Oomycota</taxon>
        <taxon>Saprolegniomycetes</taxon>
        <taxon>Saprolegniales</taxon>
        <taxon>Verrucalvaceae</taxon>
        <taxon>Aphanomyces</taxon>
    </lineage>
</organism>
<gene>
    <name evidence="2" type="ORF">H257_12398</name>
</gene>
<feature type="region of interest" description="Disordered" evidence="1">
    <location>
        <begin position="43"/>
        <end position="69"/>
    </location>
</feature>
<dbReference type="GeneID" id="20814394"/>
<name>W4FYV1_APHAT</name>
<dbReference type="AlphaFoldDB" id="W4FYV1"/>